<dbReference type="InterPro" id="IPR019198">
    <property type="entry name" value="Beta_propeller_containing"/>
</dbReference>
<proteinExistence type="predicted"/>
<dbReference type="Pfam" id="PF09826">
    <property type="entry name" value="Beta_propel"/>
    <property type="match status" value="1"/>
</dbReference>
<evidence type="ECO:0000256" key="1">
    <source>
        <dbReference type="SAM" id="MobiDB-lite"/>
    </source>
</evidence>
<protein>
    <recommendedName>
        <fullName evidence="4">Beta-propeller domain-containing protein</fullName>
    </recommendedName>
</protein>
<gene>
    <name evidence="2" type="ORF">C1E24_05075</name>
</gene>
<comment type="caution">
    <text evidence="2">The sequence shown here is derived from an EMBL/GenBank/DDBJ whole genome shotgun (WGS) entry which is preliminary data.</text>
</comment>
<organism evidence="2 3">
    <name type="scientific">Pseudoalteromonas phenolica</name>
    <dbReference type="NCBI Taxonomy" id="161398"/>
    <lineage>
        <taxon>Bacteria</taxon>
        <taxon>Pseudomonadati</taxon>
        <taxon>Pseudomonadota</taxon>
        <taxon>Gammaproteobacteria</taxon>
        <taxon>Alteromonadales</taxon>
        <taxon>Pseudoalteromonadaceae</taxon>
        <taxon>Pseudoalteromonas</taxon>
    </lineage>
</organism>
<name>A0A5R9Q696_9GAMM</name>
<evidence type="ECO:0000313" key="2">
    <source>
        <dbReference type="EMBL" id="TLX48172.1"/>
    </source>
</evidence>
<dbReference type="AlphaFoldDB" id="A0A5R9Q696"/>
<feature type="region of interest" description="Disordered" evidence="1">
    <location>
        <begin position="109"/>
        <end position="135"/>
    </location>
</feature>
<evidence type="ECO:0000313" key="3">
    <source>
        <dbReference type="Proteomes" id="UP000309186"/>
    </source>
</evidence>
<dbReference type="Proteomes" id="UP000309186">
    <property type="component" value="Unassembled WGS sequence"/>
</dbReference>
<dbReference type="OrthoDB" id="9778998at2"/>
<sequence length="715" mass="79972">MTIRLAKITDILDRLIKIKKYTTTFNLITFKEPKVKRSLLLSSLTLGILIGCGGSNNTDTPPIDEQRIPKLNDIKVSAAPLIKASEFQFSQNLKNGLFKRYQARLSSYDAPENDATASPSTSKDFSQTNQQEQNVDEADRIKYDGEFLFIAANSFHDIDHDSNEGENYIRIMQRNEKGEMNPIQNLTYSDVHSSDQQLYLHDNTLAILNFSPSYFSFPIANDMAATVEPFFYYGDNEFELSLVDVSQPSQAAIKHQFKIEGGLIDSRVIDGSLYLVSNYHPNFTGFDTSNNDEATVLANYQNLSKVQLAELTPNITNTATQDSEELVTPDNCYISSDTSDKDGFDSIITITKVNLSNPEQRESLCINTNIYGIYASENALYTHGTVSQDDTVKTVIHKFDLASDTLEYTATGAVEGHLGRGPENLRFSEFNNDLRIVTTTNLPFNESAGFSPFKHQLFVLQQQENSLAPIAKLPNDTYPTPIGKTNEQGLVDENIYAVRFSEDRAFIVTFRQIDPLYVVDLADKTKPKIAGALEIPGYSAYLHPVSENLLLGIGQNIQDWQAPNAQEVENGAKVTLFDISDITNPKVVNEKVFANAYTPAEWDYKSLSFLATGSGVLRFTMPVETWQSQSDNNTSYLWHRVSELASFEIDTTEAPALNYLGSSKVDYSSISSESAPYVWGGLDRAVIHSDDLYYIHGNYIWHSLWQTPSDNKGPL</sequence>
<accession>A0A5R9Q696</accession>
<evidence type="ECO:0008006" key="4">
    <source>
        <dbReference type="Google" id="ProtNLM"/>
    </source>
</evidence>
<feature type="compositionally biased region" description="Polar residues" evidence="1">
    <location>
        <begin position="115"/>
        <end position="133"/>
    </location>
</feature>
<dbReference type="EMBL" id="PPSW01000007">
    <property type="protein sequence ID" value="TLX48172.1"/>
    <property type="molecule type" value="Genomic_DNA"/>
</dbReference>
<reference evidence="2 3" key="1">
    <citation type="submission" date="2018-01" db="EMBL/GenBank/DDBJ databases">
        <title>Co-occurrence of chitin degradation, pigmentation and bioactivity in marine Pseudoalteromonas.</title>
        <authorList>
            <person name="Paulsen S."/>
            <person name="Gram L."/>
            <person name="Machado H."/>
        </authorList>
    </citation>
    <scope>NUCLEOTIDE SEQUENCE [LARGE SCALE GENOMIC DNA]</scope>
    <source>
        <strain evidence="2 3">S3663</strain>
    </source>
</reference>